<dbReference type="RefSeq" id="XP_016254004.1">
    <property type="nucleotide sequence ID" value="XM_016387076.1"/>
</dbReference>
<protein>
    <submittedName>
        <fullName evidence="1">Uncharacterized protein</fullName>
    </submittedName>
</protein>
<dbReference type="OrthoDB" id="10331898at2759"/>
<dbReference type="VEuPathDB" id="FungiDB:PV07_00612"/>
<reference evidence="1 2" key="1">
    <citation type="submission" date="2015-01" db="EMBL/GenBank/DDBJ databases">
        <title>The Genome Sequence of Cladophialophora immunda CBS83496.</title>
        <authorList>
            <consortium name="The Broad Institute Genomics Platform"/>
            <person name="Cuomo C."/>
            <person name="de Hoog S."/>
            <person name="Gorbushina A."/>
            <person name="Stielow B."/>
            <person name="Teixiera M."/>
            <person name="Abouelleil A."/>
            <person name="Chapman S.B."/>
            <person name="Priest M."/>
            <person name="Young S.K."/>
            <person name="Wortman J."/>
            <person name="Nusbaum C."/>
            <person name="Birren B."/>
        </authorList>
    </citation>
    <scope>NUCLEOTIDE SEQUENCE [LARGE SCALE GENOMIC DNA]</scope>
    <source>
        <strain evidence="1 2">CBS 83496</strain>
    </source>
</reference>
<organism evidence="1 2">
    <name type="scientific">Cladophialophora immunda</name>
    <dbReference type="NCBI Taxonomy" id="569365"/>
    <lineage>
        <taxon>Eukaryota</taxon>
        <taxon>Fungi</taxon>
        <taxon>Dikarya</taxon>
        <taxon>Ascomycota</taxon>
        <taxon>Pezizomycotina</taxon>
        <taxon>Eurotiomycetes</taxon>
        <taxon>Chaetothyriomycetidae</taxon>
        <taxon>Chaetothyriales</taxon>
        <taxon>Herpotrichiellaceae</taxon>
        <taxon>Cladophialophora</taxon>
    </lineage>
</organism>
<keyword evidence="2" id="KW-1185">Reference proteome</keyword>
<proteinExistence type="predicted"/>
<dbReference type="HOGENOM" id="CLU_2385956_0_0_1"/>
<name>A0A0D2CRD9_9EURO</name>
<dbReference type="GeneID" id="27339806"/>
<dbReference type="EMBL" id="KN847040">
    <property type="protein sequence ID" value="KIW33788.1"/>
    <property type="molecule type" value="Genomic_DNA"/>
</dbReference>
<evidence type="ECO:0000313" key="1">
    <source>
        <dbReference type="EMBL" id="KIW33788.1"/>
    </source>
</evidence>
<accession>A0A0D2CRD9</accession>
<gene>
    <name evidence="1" type="ORF">PV07_00612</name>
</gene>
<dbReference type="AlphaFoldDB" id="A0A0D2CRD9"/>
<sequence>MGDTQVSFEKSIAASLSPANIERSQRLDAYLQDKNKFALFASSGQKDLKARPILSPIAQRVKEREAERELESFMDSISDREVIEDARQAWQDKK</sequence>
<dbReference type="Proteomes" id="UP000054466">
    <property type="component" value="Unassembled WGS sequence"/>
</dbReference>
<evidence type="ECO:0000313" key="2">
    <source>
        <dbReference type="Proteomes" id="UP000054466"/>
    </source>
</evidence>